<sequence>MIRYKNLTIIPTYHSNLDFVHEIRTCFYNSPPDRIAVEFPENLEKKILLGVRRLPSISIIIYFDELLGQQLYIPIIPSDSLIEAIRLGREYGLPIEFIDLFVKNYDPVLTPLPDSYALNFLSLKEFYEIVQKELHFEDLAKKQFNETEKTIQTQKDIDTAEKNVLESESSTQIPTGKEAQNWMSNPREIDDLRNTYMASRLSELIQKYPEEKILIVLGMAHWEAIKILLENNKGNSDLTAFGPEIQAEIYNILQDDLPKVMLETPNTVLQFEIFRKRQKKAMDKISNFSNSEFELIKFDLFKAIKTIIHRSVAQYHREYNEEINLHKLKSLFQYIRNLPMIESKITPHLFEIVLAAKSIVNDDFAWIVWEECKYYPYAVEDPKLESLPFTNKGILLHGKYFKLRRNIPLKIQKIRLPLKPRPKEDQKGDWRAAWNQDRWDLASHIPEDIFEEDYFRHVRQRSMNLLKDHNVKIHEFTSTLMDGIDFRETIRNWPLEHKIYVREERPIRGEVDSVVIIFDRDDDEMERYPHEMMWYAEHEQESDLAFYSTFPGIELVGPGISRIELGGVTSFFPPRGVPNIWTAKFVKKYPMAKAKADRLLMAAILFAQKKILTYVATQKPKPIFYQIARLLDISILYLPLDRFNPISLRALRNLHVLAGKHTREIAHKYIKKRRI</sequence>
<keyword evidence="2" id="KW-1185">Reference proteome</keyword>
<organism evidence="1 2">
    <name type="scientific">Candidatus Lokiarchaeum ossiferum</name>
    <dbReference type="NCBI Taxonomy" id="2951803"/>
    <lineage>
        <taxon>Archaea</taxon>
        <taxon>Promethearchaeati</taxon>
        <taxon>Promethearchaeota</taxon>
        <taxon>Promethearchaeia</taxon>
        <taxon>Promethearchaeales</taxon>
        <taxon>Promethearchaeaceae</taxon>
        <taxon>Candidatus Lokiarchaeum</taxon>
    </lineage>
</organism>
<proteinExistence type="predicted"/>
<gene>
    <name evidence="1" type="ORF">NEF87_003057</name>
</gene>
<evidence type="ECO:0000313" key="1">
    <source>
        <dbReference type="EMBL" id="UYP46772.1"/>
    </source>
</evidence>
<protein>
    <recommendedName>
        <fullName evidence="3">TraB determinant protein</fullName>
    </recommendedName>
</protein>
<reference evidence="1" key="1">
    <citation type="submission" date="2022-09" db="EMBL/GenBank/DDBJ databases">
        <title>Actin cytoskeleton and complex cell architecture in an #Asgard archaeon.</title>
        <authorList>
            <person name="Ponce Toledo R.I."/>
            <person name="Schleper C."/>
            <person name="Rodrigues Oliveira T."/>
            <person name="Wollweber F."/>
            <person name="Xu J."/>
            <person name="Rittmann S."/>
            <person name="Klingl A."/>
            <person name="Pilhofer M."/>
        </authorList>
    </citation>
    <scope>NUCLEOTIDE SEQUENCE</scope>
    <source>
        <strain evidence="1">B-35</strain>
    </source>
</reference>
<evidence type="ECO:0000313" key="2">
    <source>
        <dbReference type="Proteomes" id="UP001208689"/>
    </source>
</evidence>
<accession>A0ABY6HTC7</accession>
<evidence type="ECO:0008006" key="3">
    <source>
        <dbReference type="Google" id="ProtNLM"/>
    </source>
</evidence>
<dbReference type="EMBL" id="CP104013">
    <property type="protein sequence ID" value="UYP46772.1"/>
    <property type="molecule type" value="Genomic_DNA"/>
</dbReference>
<dbReference type="Proteomes" id="UP001208689">
    <property type="component" value="Chromosome"/>
</dbReference>
<name>A0ABY6HTC7_9ARCH</name>